<dbReference type="RefSeq" id="WP_061566355.1">
    <property type="nucleotide sequence ID" value="NZ_LQYG01000024.1"/>
</dbReference>
<evidence type="ECO:0000313" key="3">
    <source>
        <dbReference type="EMBL" id="KYC64712.1"/>
    </source>
</evidence>
<feature type="domain" description="HNH" evidence="2">
    <location>
        <begin position="61"/>
        <end position="100"/>
    </location>
</feature>
<feature type="region of interest" description="Disordered" evidence="1">
    <location>
        <begin position="1"/>
        <end position="33"/>
    </location>
</feature>
<dbReference type="GO" id="GO:0008270">
    <property type="term" value="F:zinc ion binding"/>
    <property type="evidence" value="ECO:0007669"/>
    <property type="project" value="InterPro"/>
</dbReference>
<protein>
    <recommendedName>
        <fullName evidence="2">HNH domain-containing protein</fullName>
    </recommendedName>
</protein>
<dbReference type="EMBL" id="LQYG01000024">
    <property type="protein sequence ID" value="KYC64712.1"/>
    <property type="molecule type" value="Genomic_DNA"/>
</dbReference>
<evidence type="ECO:0000313" key="4">
    <source>
        <dbReference type="Proteomes" id="UP000075288"/>
    </source>
</evidence>
<evidence type="ECO:0000259" key="2">
    <source>
        <dbReference type="Pfam" id="PF01844"/>
    </source>
</evidence>
<sequence length="156" mass="18498">MKFEYRPYSKAKQLGKKPVKRKGKKRHGEMVKGRKIPSKTVRGRITKAEYIEALRRNGDCCYICGTTLNLEAHHVRFRSAGGRGKWRNIRFLCAEHHRGKYSPHRNEQLRKELEKLHEKLYGPWFWADKYDLFKAGLIPNTTDEEFEKFMKGEEKS</sequence>
<dbReference type="Gene3D" id="1.10.30.50">
    <property type="match status" value="1"/>
</dbReference>
<dbReference type="InterPro" id="IPR002711">
    <property type="entry name" value="HNH"/>
</dbReference>
<dbReference type="CDD" id="cd00085">
    <property type="entry name" value="HNHc"/>
    <property type="match status" value="1"/>
</dbReference>
<evidence type="ECO:0000256" key="1">
    <source>
        <dbReference type="SAM" id="MobiDB-lite"/>
    </source>
</evidence>
<dbReference type="PATRIC" id="fig|1398.26.peg.1838"/>
<feature type="compositionally biased region" description="Basic residues" evidence="1">
    <location>
        <begin position="13"/>
        <end position="33"/>
    </location>
</feature>
<dbReference type="AlphaFoldDB" id="A0A150K5G0"/>
<organism evidence="3 4">
    <name type="scientific">Heyndrickxia coagulans</name>
    <name type="common">Weizmannia coagulans</name>
    <dbReference type="NCBI Taxonomy" id="1398"/>
    <lineage>
        <taxon>Bacteria</taxon>
        <taxon>Bacillati</taxon>
        <taxon>Bacillota</taxon>
        <taxon>Bacilli</taxon>
        <taxon>Bacillales</taxon>
        <taxon>Bacillaceae</taxon>
        <taxon>Heyndrickxia</taxon>
    </lineage>
</organism>
<gene>
    <name evidence="3" type="ORF">B4098_3405</name>
</gene>
<comment type="caution">
    <text evidence="3">The sequence shown here is derived from an EMBL/GenBank/DDBJ whole genome shotgun (WGS) entry which is preliminary data.</text>
</comment>
<proteinExistence type="predicted"/>
<dbReference type="InterPro" id="IPR003615">
    <property type="entry name" value="HNH_nuc"/>
</dbReference>
<reference evidence="3 4" key="1">
    <citation type="submission" date="2016-01" db="EMBL/GenBank/DDBJ databases">
        <title>Genome Sequences of Twelve Sporeforming Bacillus Species Isolated from Foods.</title>
        <authorList>
            <person name="Berendsen E.M."/>
            <person name="Wells-Bennik M.H."/>
            <person name="Krawcyk A.O."/>
            <person name="De Jong A."/>
            <person name="Holsappel S."/>
            <person name="Eijlander R.T."/>
            <person name="Kuipers O.P."/>
        </authorList>
    </citation>
    <scope>NUCLEOTIDE SEQUENCE [LARGE SCALE GENOMIC DNA]</scope>
    <source>
        <strain evidence="3 4">B4098</strain>
    </source>
</reference>
<name>A0A150K5G0_HEYCO</name>
<dbReference type="Proteomes" id="UP000075288">
    <property type="component" value="Unassembled WGS sequence"/>
</dbReference>
<dbReference type="GO" id="GO:0003676">
    <property type="term" value="F:nucleic acid binding"/>
    <property type="evidence" value="ECO:0007669"/>
    <property type="project" value="InterPro"/>
</dbReference>
<dbReference type="Pfam" id="PF01844">
    <property type="entry name" value="HNH"/>
    <property type="match status" value="1"/>
</dbReference>
<dbReference type="GO" id="GO:0004519">
    <property type="term" value="F:endonuclease activity"/>
    <property type="evidence" value="ECO:0007669"/>
    <property type="project" value="InterPro"/>
</dbReference>
<accession>A0A150K5G0</accession>